<evidence type="ECO:0000313" key="3">
    <source>
        <dbReference type="Proteomes" id="UP000307173"/>
    </source>
</evidence>
<organism evidence="2 3">
    <name type="scientific">Pichia inconspicua</name>
    <dbReference type="NCBI Taxonomy" id="52247"/>
    <lineage>
        <taxon>Eukaryota</taxon>
        <taxon>Fungi</taxon>
        <taxon>Dikarya</taxon>
        <taxon>Ascomycota</taxon>
        <taxon>Saccharomycotina</taxon>
        <taxon>Pichiomycetes</taxon>
        <taxon>Pichiales</taxon>
        <taxon>Pichiaceae</taxon>
        <taxon>Pichia</taxon>
    </lineage>
</organism>
<protein>
    <submittedName>
        <fullName evidence="2">Uncharacterized protein</fullName>
    </submittedName>
</protein>
<evidence type="ECO:0000313" key="2">
    <source>
        <dbReference type="EMBL" id="TID28606.1"/>
    </source>
</evidence>
<dbReference type="EMBL" id="SELW01000384">
    <property type="protein sequence ID" value="TID28606.1"/>
    <property type="molecule type" value="Genomic_DNA"/>
</dbReference>
<evidence type="ECO:0000256" key="1">
    <source>
        <dbReference type="SAM" id="Coils"/>
    </source>
</evidence>
<sequence length="413" mass="48021">MADTDPQTFAKICTNFRLLKYRLNLIHLQSTNGTATNDINQVLELCSENKSRKFLEAYLNGELKPIVNEVSNDSIARLAFMLMNMNTVTQINQLDEVWQIVQKRQEENEKLSVELVNLSNRKKELEERRNHLRTENLPIVNNELVSQQLIDLQYITRKKIQDMQIFQILNWWRLEENNGRISLMSIPIIPVTNLTHYHMSLVLESFLKTCQFLKVLSNIYGIQLPHPMGTFQNQLRVGDRILNVRDLARFSELSNYGRKEFCICIAKILQNMIKFILHLNPEYRSTDLSFHDLLRFDKLLIHIVSVLKKSINYESMLQNQETIPIVEDVPSLLNWFQKEARLTTKEVVRTTETIPQTERDATLSFQRSLELSALKDPDVLSPPFLPPAAVYAWELLTNGKLTDALVELLVPDT</sequence>
<proteinExistence type="predicted"/>
<comment type="caution">
    <text evidence="2">The sequence shown here is derived from an EMBL/GenBank/DDBJ whole genome shotgun (WGS) entry which is preliminary data.</text>
</comment>
<reference evidence="2 3" key="1">
    <citation type="journal article" date="2019" name="Front. Genet.">
        <title>Whole-Genome Sequencing of the Opportunistic Yeast Pathogen Candida inconspicua Uncovers Its Hybrid Origin.</title>
        <authorList>
            <person name="Mixao V."/>
            <person name="Hansen A.P."/>
            <person name="Saus E."/>
            <person name="Boekhout T."/>
            <person name="Lass-Florl C."/>
            <person name="Gabaldon T."/>
        </authorList>
    </citation>
    <scope>NUCLEOTIDE SEQUENCE [LARGE SCALE GENOMIC DNA]</scope>
    <source>
        <strain evidence="2 3">CBS 180</strain>
    </source>
</reference>
<name>A0A4T0X1B8_9ASCO</name>
<keyword evidence="3" id="KW-1185">Reference proteome</keyword>
<dbReference type="Proteomes" id="UP000307173">
    <property type="component" value="Unassembled WGS sequence"/>
</dbReference>
<dbReference type="AlphaFoldDB" id="A0A4T0X1B8"/>
<accession>A0A4T0X1B8</accession>
<gene>
    <name evidence="2" type="ORF">CANINC_002362</name>
</gene>
<keyword evidence="1" id="KW-0175">Coiled coil</keyword>
<dbReference type="OrthoDB" id="3998173at2759"/>
<feature type="coiled-coil region" evidence="1">
    <location>
        <begin position="101"/>
        <end position="135"/>
    </location>
</feature>